<comment type="caution">
    <text evidence="8">The sequence shown here is derived from an EMBL/GenBank/DDBJ whole genome shotgun (WGS) entry which is preliminary data.</text>
</comment>
<name>A0A0A0BAI3_9CELL</name>
<comment type="domain">
    <text evidence="6">Has three domains with a flexible linker between the domains II and III and assumes an 'L' shape. Domain III is highly mobile and contacts RuvB.</text>
</comment>
<proteinExistence type="inferred from homology"/>
<dbReference type="Pfam" id="PF14520">
    <property type="entry name" value="HHH_5"/>
    <property type="match status" value="1"/>
</dbReference>
<dbReference type="Pfam" id="PF01330">
    <property type="entry name" value="RuvA_N"/>
    <property type="match status" value="1"/>
</dbReference>
<dbReference type="NCBIfam" id="TIGR00084">
    <property type="entry name" value="ruvA"/>
    <property type="match status" value="1"/>
</dbReference>
<dbReference type="RefSeq" id="WP_034626599.1">
    <property type="nucleotide sequence ID" value="NZ_AXNT01000023.1"/>
</dbReference>
<dbReference type="Proteomes" id="UP000029833">
    <property type="component" value="Unassembled WGS sequence"/>
</dbReference>
<dbReference type="Gene3D" id="1.10.8.10">
    <property type="entry name" value="DNA helicase RuvA subunit, C-terminal domain"/>
    <property type="match status" value="1"/>
</dbReference>
<dbReference type="GO" id="GO:0006310">
    <property type="term" value="P:DNA recombination"/>
    <property type="evidence" value="ECO:0007669"/>
    <property type="project" value="UniProtKB-UniRule"/>
</dbReference>
<evidence type="ECO:0000256" key="5">
    <source>
        <dbReference type="ARBA" id="ARBA00023204"/>
    </source>
</evidence>
<dbReference type="Gene3D" id="1.10.150.20">
    <property type="entry name" value="5' to 3' exonuclease, C-terminal subdomain"/>
    <property type="match status" value="1"/>
</dbReference>
<evidence type="ECO:0000256" key="6">
    <source>
        <dbReference type="HAMAP-Rule" id="MF_00031"/>
    </source>
</evidence>
<dbReference type="OrthoDB" id="5293449at2"/>
<evidence type="ECO:0000313" key="8">
    <source>
        <dbReference type="EMBL" id="KGM03127.1"/>
    </source>
</evidence>
<protein>
    <recommendedName>
        <fullName evidence="6">Holliday junction branch migration complex subunit RuvA</fullName>
    </recommendedName>
</protein>
<keyword evidence="4 6" id="KW-0233">DNA recombination</keyword>
<dbReference type="HAMAP" id="MF_00031">
    <property type="entry name" value="DNA_HJ_migration_RuvA"/>
    <property type="match status" value="1"/>
</dbReference>
<accession>A0A0A0BAI3</accession>
<evidence type="ECO:0000256" key="1">
    <source>
        <dbReference type="ARBA" id="ARBA00022490"/>
    </source>
</evidence>
<organism evidence="8 9">
    <name type="scientific">Cellulomonas cellasea DSM 20118</name>
    <dbReference type="NCBI Taxonomy" id="1408250"/>
    <lineage>
        <taxon>Bacteria</taxon>
        <taxon>Bacillati</taxon>
        <taxon>Actinomycetota</taxon>
        <taxon>Actinomycetes</taxon>
        <taxon>Micrococcales</taxon>
        <taxon>Cellulomonadaceae</taxon>
        <taxon>Cellulomonas</taxon>
    </lineage>
</organism>
<dbReference type="GO" id="GO:0000400">
    <property type="term" value="F:four-way junction DNA binding"/>
    <property type="evidence" value="ECO:0007669"/>
    <property type="project" value="UniProtKB-UniRule"/>
</dbReference>
<evidence type="ECO:0000256" key="2">
    <source>
        <dbReference type="ARBA" id="ARBA00022763"/>
    </source>
</evidence>
<dbReference type="CDD" id="cd14332">
    <property type="entry name" value="UBA_RuvA_C"/>
    <property type="match status" value="1"/>
</dbReference>
<keyword evidence="5 6" id="KW-0234">DNA repair</keyword>
<comment type="function">
    <text evidence="6">The RuvA-RuvB-RuvC complex processes Holliday junction (HJ) DNA during genetic recombination and DNA repair, while the RuvA-RuvB complex plays an important role in the rescue of blocked DNA replication forks via replication fork reversal (RFR). RuvA specifically binds to HJ cruciform DNA, conferring on it an open structure. The RuvB hexamer acts as an ATP-dependent pump, pulling dsDNA into and through the RuvAB complex. HJ branch migration allows RuvC to scan DNA until it finds its consensus sequence, where it cleaves and resolves the cruciform DNA.</text>
</comment>
<evidence type="ECO:0000256" key="3">
    <source>
        <dbReference type="ARBA" id="ARBA00023125"/>
    </source>
</evidence>
<dbReference type="InterPro" id="IPR011114">
    <property type="entry name" value="RuvA_C"/>
</dbReference>
<keyword evidence="9" id="KW-1185">Reference proteome</keyword>
<dbReference type="InterPro" id="IPR000085">
    <property type="entry name" value="RuvA"/>
</dbReference>
<dbReference type="InterPro" id="IPR003583">
    <property type="entry name" value="Hlx-hairpin-Hlx_DNA-bd_motif"/>
</dbReference>
<dbReference type="InterPro" id="IPR012340">
    <property type="entry name" value="NA-bd_OB-fold"/>
</dbReference>
<dbReference type="AlphaFoldDB" id="A0A0A0BAI3"/>
<comment type="subunit">
    <text evidence="6">Homotetramer. Forms an RuvA(8)-RuvB(12)-Holliday junction (HJ) complex. HJ DNA is sandwiched between 2 RuvA tetramers; dsDNA enters through RuvA and exits via RuvB. An RuvB hexamer assembles on each DNA strand where it exits the tetramer. Each RuvB hexamer is contacted by two RuvA subunits (via domain III) on 2 adjacent RuvB subunits; this complex drives branch migration. In the full resolvosome a probable DNA-RuvA(4)-RuvB(12)-RuvC(2) complex forms which resolves the HJ.</text>
</comment>
<dbReference type="EMBL" id="AXNT01000023">
    <property type="protein sequence ID" value="KGM03127.1"/>
    <property type="molecule type" value="Genomic_DNA"/>
</dbReference>
<dbReference type="GO" id="GO:0048476">
    <property type="term" value="C:Holliday junction resolvase complex"/>
    <property type="evidence" value="ECO:0007669"/>
    <property type="project" value="UniProtKB-UniRule"/>
</dbReference>
<reference evidence="8 9" key="1">
    <citation type="submission" date="2013-10" db="EMBL/GenBank/DDBJ databases">
        <authorList>
            <person name="Wang G."/>
            <person name="Zhuang W."/>
        </authorList>
    </citation>
    <scope>NUCLEOTIDE SEQUENCE [LARGE SCALE GENOMIC DNA]</scope>
    <source>
        <strain evidence="8 9">DSM 20118</strain>
    </source>
</reference>
<keyword evidence="8" id="KW-0067">ATP-binding</keyword>
<dbReference type="GO" id="GO:0005524">
    <property type="term" value="F:ATP binding"/>
    <property type="evidence" value="ECO:0007669"/>
    <property type="project" value="InterPro"/>
</dbReference>
<gene>
    <name evidence="6" type="primary">ruvA</name>
    <name evidence="8" type="ORF">Q760_09175</name>
</gene>
<dbReference type="InterPro" id="IPR036267">
    <property type="entry name" value="RuvA_C_sf"/>
</dbReference>
<keyword evidence="1 6" id="KW-0963">Cytoplasm</keyword>
<comment type="caution">
    <text evidence="6">Lacks conserved residue(s) required for the propagation of feature annotation.</text>
</comment>
<dbReference type="Gene3D" id="2.40.50.140">
    <property type="entry name" value="Nucleic acid-binding proteins"/>
    <property type="match status" value="1"/>
</dbReference>
<sequence length="204" mass="20578">MIASVRGTVQTVRLDAAILEVGGVGLLVQATPATLASLRVGAEAVLATSMVVREDSLTLYGFADADEREVFEVVQTVSGVGPRLALAMLAVHTPDGLRRAVAAEDLAALKRVPGIGHKGAQRIVLELADRLGAPTPAGVPDGPPAPAGDQRGQVVDALVGLGWNVRAAEDAVAGVLPDPAVTIGPDDVAGVLRAALRALGGGRG</sequence>
<keyword evidence="2 6" id="KW-0227">DNA damage</keyword>
<feature type="domain" description="Helix-hairpin-helix DNA-binding motif class 1" evidence="7">
    <location>
        <begin position="107"/>
        <end position="126"/>
    </location>
</feature>
<keyword evidence="3 6" id="KW-0238">DNA-binding</keyword>
<keyword evidence="8" id="KW-0347">Helicase</keyword>
<evidence type="ECO:0000259" key="7">
    <source>
        <dbReference type="SMART" id="SM00278"/>
    </source>
</evidence>
<dbReference type="GO" id="GO:0006281">
    <property type="term" value="P:DNA repair"/>
    <property type="evidence" value="ECO:0007669"/>
    <property type="project" value="UniProtKB-UniRule"/>
</dbReference>
<dbReference type="GO" id="GO:0005737">
    <property type="term" value="C:cytoplasm"/>
    <property type="evidence" value="ECO:0007669"/>
    <property type="project" value="UniProtKB-SubCell"/>
</dbReference>
<dbReference type="SUPFAM" id="SSF46929">
    <property type="entry name" value="DNA helicase RuvA subunit, C-terminal domain"/>
    <property type="match status" value="1"/>
</dbReference>
<feature type="region of interest" description="Domain III" evidence="6">
    <location>
        <begin position="153"/>
        <end position="204"/>
    </location>
</feature>
<keyword evidence="8" id="KW-0547">Nucleotide-binding</keyword>
<dbReference type="Pfam" id="PF07499">
    <property type="entry name" value="RuvA_C"/>
    <property type="match status" value="1"/>
</dbReference>
<evidence type="ECO:0000313" key="9">
    <source>
        <dbReference type="Proteomes" id="UP000029833"/>
    </source>
</evidence>
<evidence type="ECO:0000256" key="4">
    <source>
        <dbReference type="ARBA" id="ARBA00023172"/>
    </source>
</evidence>
<dbReference type="SMART" id="SM00278">
    <property type="entry name" value="HhH1"/>
    <property type="match status" value="2"/>
</dbReference>
<dbReference type="SUPFAM" id="SSF50249">
    <property type="entry name" value="Nucleic acid-binding proteins"/>
    <property type="match status" value="1"/>
</dbReference>
<feature type="domain" description="Helix-hairpin-helix DNA-binding motif class 1" evidence="7">
    <location>
        <begin position="72"/>
        <end position="91"/>
    </location>
</feature>
<dbReference type="SUPFAM" id="SSF47781">
    <property type="entry name" value="RuvA domain 2-like"/>
    <property type="match status" value="1"/>
</dbReference>
<comment type="similarity">
    <text evidence="6">Belongs to the RuvA family.</text>
</comment>
<dbReference type="GO" id="GO:0009379">
    <property type="term" value="C:Holliday junction helicase complex"/>
    <property type="evidence" value="ECO:0007669"/>
    <property type="project" value="InterPro"/>
</dbReference>
<keyword evidence="8" id="KW-0378">Hydrolase</keyword>
<dbReference type="InterPro" id="IPR013849">
    <property type="entry name" value="DNA_helicase_Holl-junc_RuvA_I"/>
</dbReference>
<comment type="subcellular location">
    <subcellularLocation>
        <location evidence="6">Cytoplasm</location>
    </subcellularLocation>
</comment>
<dbReference type="GO" id="GO:0009378">
    <property type="term" value="F:four-way junction helicase activity"/>
    <property type="evidence" value="ECO:0007669"/>
    <property type="project" value="InterPro"/>
</dbReference>
<dbReference type="STRING" id="1408250.Q760_09175"/>
<dbReference type="InterPro" id="IPR010994">
    <property type="entry name" value="RuvA_2-like"/>
</dbReference>